<reference evidence="1 2" key="1">
    <citation type="submission" date="2017-09" db="EMBL/GenBank/DDBJ databases">
        <title>Large-scale bioinformatics analysis of Bacillus genomes uncovers conserved roles of natural products in bacterial physiology.</title>
        <authorList>
            <consortium name="Agbiome Team Llc"/>
            <person name="Bleich R.M."/>
            <person name="Kirk G.J."/>
            <person name="Santa Maria K.C."/>
            <person name="Allen S.E."/>
            <person name="Farag S."/>
            <person name="Shank E.A."/>
            <person name="Bowers A."/>
        </authorList>
    </citation>
    <scope>NUCLEOTIDE SEQUENCE [LARGE SCALE GENOMIC DNA]</scope>
    <source>
        <strain evidence="1 2">AFS020204</strain>
    </source>
</reference>
<comment type="caution">
    <text evidence="1">The sequence shown here is derived from an EMBL/GenBank/DDBJ whole genome shotgun (WGS) entry which is preliminary data.</text>
</comment>
<dbReference type="Proteomes" id="UP000220210">
    <property type="component" value="Unassembled WGS sequence"/>
</dbReference>
<dbReference type="RefSeq" id="WP_098434169.1">
    <property type="nucleotide sequence ID" value="NZ_NTSO01000002.1"/>
</dbReference>
<name>A0A9X6ZHB1_BACCE</name>
<evidence type="ECO:0000313" key="1">
    <source>
        <dbReference type="EMBL" id="PFF51947.1"/>
    </source>
</evidence>
<evidence type="ECO:0000313" key="2">
    <source>
        <dbReference type="Proteomes" id="UP000220210"/>
    </source>
</evidence>
<accession>A0A9X6ZHB1</accession>
<protein>
    <submittedName>
        <fullName evidence="1">Uncharacterized protein</fullName>
    </submittedName>
</protein>
<gene>
    <name evidence="1" type="ORF">CN357_04460</name>
</gene>
<dbReference type="EMBL" id="NTSO01000002">
    <property type="protein sequence ID" value="PFF51947.1"/>
    <property type="molecule type" value="Genomic_DNA"/>
</dbReference>
<dbReference type="AlphaFoldDB" id="A0A9X6ZHB1"/>
<organism evidence="1 2">
    <name type="scientific">Bacillus cereus</name>
    <dbReference type="NCBI Taxonomy" id="1396"/>
    <lineage>
        <taxon>Bacteria</taxon>
        <taxon>Bacillati</taxon>
        <taxon>Bacillota</taxon>
        <taxon>Bacilli</taxon>
        <taxon>Bacillales</taxon>
        <taxon>Bacillaceae</taxon>
        <taxon>Bacillus</taxon>
        <taxon>Bacillus cereus group</taxon>
    </lineage>
</organism>
<sequence>MELQANHVQALREIDGGATIFDFFLAKDLREVQKVDSELLTIVYNMNELSKITGITYNGAERLPYFGAILTQKGKDVIYK</sequence>
<proteinExistence type="predicted"/>